<reference evidence="1" key="1">
    <citation type="journal article" date="2015" name="Nature">
        <title>Complex archaea that bridge the gap between prokaryotes and eukaryotes.</title>
        <authorList>
            <person name="Spang A."/>
            <person name="Saw J.H."/>
            <person name="Jorgensen S.L."/>
            <person name="Zaremba-Niedzwiedzka K."/>
            <person name="Martijn J."/>
            <person name="Lind A.E."/>
            <person name="van Eijk R."/>
            <person name="Schleper C."/>
            <person name="Guy L."/>
            <person name="Ettema T.J."/>
        </authorList>
    </citation>
    <scope>NUCLEOTIDE SEQUENCE</scope>
</reference>
<sequence>MLGRLFSSSTKDLNRIVLSIFYDKEIKAKTAFQLQGSIDKITKMPMDIRQVNWLAENIPGIGFILCIRDPRSILVSKVGDGRFKVNWNFCSHKIGMANIGTNEGLIERHGFMLRTLEYSPLICRYEELVNNPARMQEMIGERFGLHYDDDFEYFYKYDIPRAFKRRLNEARPVSVDRIESWKEYPERIIEQFTQCPELFDIIKYWGYEKNNNWFDKIKDEVVI</sequence>
<evidence type="ECO:0008006" key="2">
    <source>
        <dbReference type="Google" id="ProtNLM"/>
    </source>
</evidence>
<dbReference type="Gene3D" id="3.40.50.300">
    <property type="entry name" value="P-loop containing nucleotide triphosphate hydrolases"/>
    <property type="match status" value="1"/>
</dbReference>
<dbReference type="SUPFAM" id="SSF52540">
    <property type="entry name" value="P-loop containing nucleoside triphosphate hydrolases"/>
    <property type="match status" value="1"/>
</dbReference>
<comment type="caution">
    <text evidence="1">The sequence shown here is derived from an EMBL/GenBank/DDBJ whole genome shotgun (WGS) entry which is preliminary data.</text>
</comment>
<dbReference type="Pfam" id="PF13469">
    <property type="entry name" value="Sulfotransfer_3"/>
    <property type="match status" value="1"/>
</dbReference>
<dbReference type="EMBL" id="LAZR01054634">
    <property type="protein sequence ID" value="KKK78134.1"/>
    <property type="molecule type" value="Genomic_DNA"/>
</dbReference>
<dbReference type="InterPro" id="IPR027417">
    <property type="entry name" value="P-loop_NTPase"/>
</dbReference>
<protein>
    <recommendedName>
        <fullName evidence="2">Sulfotransferase domain-containing protein</fullName>
    </recommendedName>
</protein>
<proteinExistence type="predicted"/>
<name>A0A0F9AI00_9ZZZZ</name>
<accession>A0A0F9AI00</accession>
<dbReference type="AlphaFoldDB" id="A0A0F9AI00"/>
<evidence type="ECO:0000313" key="1">
    <source>
        <dbReference type="EMBL" id="KKK78134.1"/>
    </source>
</evidence>
<gene>
    <name evidence="1" type="ORF">LCGC14_2846610</name>
</gene>
<organism evidence="1">
    <name type="scientific">marine sediment metagenome</name>
    <dbReference type="NCBI Taxonomy" id="412755"/>
    <lineage>
        <taxon>unclassified sequences</taxon>
        <taxon>metagenomes</taxon>
        <taxon>ecological metagenomes</taxon>
    </lineage>
</organism>